<dbReference type="GO" id="GO:0032259">
    <property type="term" value="P:methylation"/>
    <property type="evidence" value="ECO:0007669"/>
    <property type="project" value="UniProtKB-KW"/>
</dbReference>
<dbReference type="InterPro" id="IPR029063">
    <property type="entry name" value="SAM-dependent_MTases_sf"/>
</dbReference>
<dbReference type="InterPro" id="IPR050508">
    <property type="entry name" value="Methyltransf_Superfamily"/>
</dbReference>
<evidence type="ECO:0000259" key="1">
    <source>
        <dbReference type="Pfam" id="PF08241"/>
    </source>
</evidence>
<name>A0A386KTY6_9ACTN</name>
<dbReference type="PANTHER" id="PTHR42912:SF80">
    <property type="entry name" value="METHYLTRANSFERASE DOMAIN-CONTAINING PROTEIN"/>
    <property type="match status" value="1"/>
</dbReference>
<reference evidence="2" key="1">
    <citation type="journal article" date="2018" name="Metab. Eng.">
        <title>Generation of a cluster-free Streptomyces albus chassis strains for improved heterologous expression of secondary metabolite clusters.</title>
        <authorList>
            <person name="Myronovskyi M."/>
            <person name="Rosenkranzer B."/>
            <person name="Nadmid S."/>
            <person name="Pujic P."/>
            <person name="Normand P."/>
            <person name="Luzhetskyy A."/>
        </authorList>
    </citation>
    <scope>NUCLEOTIDE SEQUENCE</scope>
    <source>
        <strain evidence="2">NRRL B-24108</strain>
    </source>
</reference>
<keyword evidence="2" id="KW-0808">Transferase</keyword>
<dbReference type="AlphaFoldDB" id="A0A386KTY6"/>
<dbReference type="Pfam" id="PF08241">
    <property type="entry name" value="Methyltransf_11"/>
    <property type="match status" value="1"/>
</dbReference>
<dbReference type="CDD" id="cd02440">
    <property type="entry name" value="AdoMet_MTases"/>
    <property type="match status" value="1"/>
</dbReference>
<dbReference type="SUPFAM" id="SSF53335">
    <property type="entry name" value="S-adenosyl-L-methionine-dependent methyltransferases"/>
    <property type="match status" value="1"/>
</dbReference>
<dbReference type="GO" id="GO:0008757">
    <property type="term" value="F:S-adenosylmethionine-dependent methyltransferase activity"/>
    <property type="evidence" value="ECO:0007669"/>
    <property type="project" value="InterPro"/>
</dbReference>
<dbReference type="RefSeq" id="WP_173874224.1">
    <property type="nucleotide sequence ID" value="NZ_CP191151.1"/>
</dbReference>
<feature type="domain" description="Methyltransferase type 11" evidence="1">
    <location>
        <begin position="45"/>
        <end position="144"/>
    </location>
</feature>
<dbReference type="EMBL" id="MG972810">
    <property type="protein sequence ID" value="AYD88524.1"/>
    <property type="molecule type" value="Genomic_DNA"/>
</dbReference>
<proteinExistence type="predicted"/>
<keyword evidence="2" id="KW-0489">Methyltransferase</keyword>
<dbReference type="InterPro" id="IPR013216">
    <property type="entry name" value="Methyltransf_11"/>
</dbReference>
<organism evidence="2">
    <name type="scientific">Streptomyces albus subsp. chlorinus</name>
    <dbReference type="NCBI Taxonomy" id="337066"/>
    <lineage>
        <taxon>Bacteria</taxon>
        <taxon>Bacillati</taxon>
        <taxon>Actinomycetota</taxon>
        <taxon>Actinomycetes</taxon>
        <taxon>Kitasatosporales</taxon>
        <taxon>Streptomycetaceae</taxon>
        <taxon>Streptomyces</taxon>
    </lineage>
</organism>
<sequence>MFAYSASFLSGYDLLVHKVTCPLFWRCSTRHLIRLYRRHTGDRHLDVGPGTGSLLRRSGLRSTTAVHLLDRDEAPLRTAREALPDHHVQTYQQDVFERWALDEASVDSVAMSLVFHTLPGQGIGAKAHAVEEAARVLGPDGRFFGATLVRHGRGVKVPARARWLMDAYNRRGIFANAHDDADDLEAALRASFRSVHLWSRGCAALWVAFK</sequence>
<accession>A0A386KTY6</accession>
<evidence type="ECO:0000313" key="2">
    <source>
        <dbReference type="EMBL" id="AYD88524.1"/>
    </source>
</evidence>
<dbReference type="Gene3D" id="3.40.50.150">
    <property type="entry name" value="Vaccinia Virus protein VP39"/>
    <property type="match status" value="1"/>
</dbReference>
<protein>
    <submittedName>
        <fullName evidence="2">Type 12 methyltransferase</fullName>
    </submittedName>
</protein>
<dbReference type="PANTHER" id="PTHR42912">
    <property type="entry name" value="METHYLTRANSFERASE"/>
    <property type="match status" value="1"/>
</dbReference>